<proteinExistence type="predicted"/>
<dbReference type="EMBL" id="JACEFO010002418">
    <property type="protein sequence ID" value="KAF8660963.1"/>
    <property type="molecule type" value="Genomic_DNA"/>
</dbReference>
<sequence>MAYLKSIDDSEWEEVKFINGYAIFMGYLMMGVRGLGVLVITWTTVVLLGGFVSVLGKKDFWCLTGITLVQIAGQQTGTDGDDIHCSFFFFVGAVAPFIAYPTAILRNILLVGLVEYVAQRWSVDKNLVWDYLKDTVAGCEKDTSFATGRNLITYGVDLMASQSNSNCDSFVTGVRIVGTSAMHDDWNRQVLLGRLLTRSTASGQMIQRLLEALAPGFHYEDRLLQASAPGSHYEVQDMERSARVLALAALNIRLLRFTDIIPFISDLLDTLELEAESSGELYSNSQLDDRSLLVVARVSHILGNLATHEDNCRIISSAKGVLSNTVRHLISQDHRSCRFHDSWCSMAKESLELISRLTCALAEGNEGAPNQISGQLQEIQDTIQSILECTKCDVSLKRQAVKVLLDLSMDTPSSIMANPSTREIFTWMLLHIFAIHDGAFDRICFFIPRLKKRSIRRQGLALKKLDAMVGFESDASIIEFVSNVVDHLSRIITAEAGNNKYRLQALQLLCDLSVYKTIKATDAVFKVMPEVLKDMLGYASTIGQTHAAETQPNNDGVLARQADIEKCIDEEDASAHQGHNGEEQHDGIKLQEALISFCRVISQNMDHDKLNAMAANAFLEQVKPIPVKDFKSLVSYAQDRLEEQKKELGTEVASSSRET</sequence>
<keyword evidence="1" id="KW-0472">Membrane</keyword>
<keyword evidence="1" id="KW-1133">Transmembrane helix</keyword>
<gene>
    <name evidence="2" type="ORF">HU200_057344</name>
</gene>
<dbReference type="OrthoDB" id="693651at2759"/>
<keyword evidence="3" id="KW-1185">Reference proteome</keyword>
<dbReference type="PANTHER" id="PTHR33115:SF22">
    <property type="entry name" value="OS12G0449900 PROTEIN"/>
    <property type="match status" value="1"/>
</dbReference>
<dbReference type="Proteomes" id="UP000636709">
    <property type="component" value="Unassembled WGS sequence"/>
</dbReference>
<evidence type="ECO:0000256" key="1">
    <source>
        <dbReference type="SAM" id="Phobius"/>
    </source>
</evidence>
<reference evidence="2" key="1">
    <citation type="submission" date="2020-07" db="EMBL/GenBank/DDBJ databases">
        <title>Genome sequence and genetic diversity analysis of an under-domesticated orphan crop, white fonio (Digitaria exilis).</title>
        <authorList>
            <person name="Bennetzen J.L."/>
            <person name="Chen S."/>
            <person name="Ma X."/>
            <person name="Wang X."/>
            <person name="Yssel A.E.J."/>
            <person name="Chaluvadi S.R."/>
            <person name="Johnson M."/>
            <person name="Gangashetty P."/>
            <person name="Hamidou F."/>
            <person name="Sanogo M.D."/>
            <person name="Zwaenepoel A."/>
            <person name="Wallace J."/>
            <person name="Van De Peer Y."/>
            <person name="Van Deynze A."/>
        </authorList>
    </citation>
    <scope>NUCLEOTIDE SEQUENCE</scope>
    <source>
        <tissue evidence="2">Leaves</tissue>
    </source>
</reference>
<dbReference type="InterPro" id="IPR016024">
    <property type="entry name" value="ARM-type_fold"/>
</dbReference>
<evidence type="ECO:0000313" key="2">
    <source>
        <dbReference type="EMBL" id="KAF8660963.1"/>
    </source>
</evidence>
<feature type="transmembrane region" description="Helical" evidence="1">
    <location>
        <begin position="35"/>
        <end position="56"/>
    </location>
</feature>
<comment type="caution">
    <text evidence="2">The sequence shown here is derived from an EMBL/GenBank/DDBJ whole genome shotgun (WGS) entry which is preliminary data.</text>
</comment>
<dbReference type="PANTHER" id="PTHR33115">
    <property type="entry name" value="ARM REPEAT SUPERFAMILY PROTEIN"/>
    <property type="match status" value="1"/>
</dbReference>
<protein>
    <submittedName>
        <fullName evidence="2">Uncharacterized protein</fullName>
    </submittedName>
</protein>
<name>A0A835E4F9_9POAL</name>
<keyword evidence="1" id="KW-0812">Transmembrane</keyword>
<dbReference type="SUPFAM" id="SSF48371">
    <property type="entry name" value="ARM repeat"/>
    <property type="match status" value="1"/>
</dbReference>
<organism evidence="2 3">
    <name type="scientific">Digitaria exilis</name>
    <dbReference type="NCBI Taxonomy" id="1010633"/>
    <lineage>
        <taxon>Eukaryota</taxon>
        <taxon>Viridiplantae</taxon>
        <taxon>Streptophyta</taxon>
        <taxon>Embryophyta</taxon>
        <taxon>Tracheophyta</taxon>
        <taxon>Spermatophyta</taxon>
        <taxon>Magnoliopsida</taxon>
        <taxon>Liliopsida</taxon>
        <taxon>Poales</taxon>
        <taxon>Poaceae</taxon>
        <taxon>PACMAD clade</taxon>
        <taxon>Panicoideae</taxon>
        <taxon>Panicodae</taxon>
        <taxon>Paniceae</taxon>
        <taxon>Anthephorinae</taxon>
        <taxon>Digitaria</taxon>
    </lineage>
</organism>
<accession>A0A835E4F9</accession>
<dbReference type="AlphaFoldDB" id="A0A835E4F9"/>
<evidence type="ECO:0000313" key="3">
    <source>
        <dbReference type="Proteomes" id="UP000636709"/>
    </source>
</evidence>